<dbReference type="Proteomes" id="UP001596422">
    <property type="component" value="Unassembled WGS sequence"/>
</dbReference>
<sequence>MPSGELASFEDLVILDTSIDTVRQLYKGTPDEALLNDLSETLENAPGKAIYHWIGKPWLLRRGGKSGFAYLLQNVEDGLVVLIKNNHIKPDQEGTHVKIELSPKVIRDQYPEALQIMLDDIARAACSDDPQPNGCAVHLACDLQGWTPPKISPTP</sequence>
<proteinExistence type="predicted"/>
<evidence type="ECO:0000313" key="1">
    <source>
        <dbReference type="EMBL" id="MFC6669691.1"/>
    </source>
</evidence>
<dbReference type="RefSeq" id="WP_379908236.1">
    <property type="nucleotide sequence ID" value="NZ_JBHSWE010000001.1"/>
</dbReference>
<dbReference type="EMBL" id="JBHSWE010000001">
    <property type="protein sequence ID" value="MFC6669691.1"/>
    <property type="molecule type" value="Genomic_DNA"/>
</dbReference>
<keyword evidence="2" id="KW-1185">Reference proteome</keyword>
<comment type="caution">
    <text evidence="1">The sequence shown here is derived from an EMBL/GenBank/DDBJ whole genome shotgun (WGS) entry which is preliminary data.</text>
</comment>
<protein>
    <submittedName>
        <fullName evidence="1">Uncharacterized protein</fullName>
    </submittedName>
</protein>
<accession>A0ABW1ZWX9</accession>
<evidence type="ECO:0000313" key="2">
    <source>
        <dbReference type="Proteomes" id="UP001596422"/>
    </source>
</evidence>
<gene>
    <name evidence="1" type="ORF">ACFQDL_06010</name>
</gene>
<name>A0ABW1ZWX9_9GAMM</name>
<reference evidence="2" key="1">
    <citation type="journal article" date="2019" name="Int. J. Syst. Evol. Microbiol.">
        <title>The Global Catalogue of Microorganisms (GCM) 10K type strain sequencing project: providing services to taxonomists for standard genome sequencing and annotation.</title>
        <authorList>
            <consortium name="The Broad Institute Genomics Platform"/>
            <consortium name="The Broad Institute Genome Sequencing Center for Infectious Disease"/>
            <person name="Wu L."/>
            <person name="Ma J."/>
        </authorList>
    </citation>
    <scope>NUCLEOTIDE SEQUENCE [LARGE SCALE GENOMIC DNA]</scope>
    <source>
        <strain evidence="2">NBRC 111756</strain>
    </source>
</reference>
<organism evidence="1 2">
    <name type="scientific">Marinobacterium aestuariivivens</name>
    <dbReference type="NCBI Taxonomy" id="1698799"/>
    <lineage>
        <taxon>Bacteria</taxon>
        <taxon>Pseudomonadati</taxon>
        <taxon>Pseudomonadota</taxon>
        <taxon>Gammaproteobacteria</taxon>
        <taxon>Oceanospirillales</taxon>
        <taxon>Oceanospirillaceae</taxon>
        <taxon>Marinobacterium</taxon>
    </lineage>
</organism>